<evidence type="ECO:0000313" key="2">
    <source>
        <dbReference type="EMBL" id="CQR54366.1"/>
    </source>
</evidence>
<name>A0A0E4HC89_9BACL</name>
<dbReference type="PANTHER" id="PTHR46513">
    <property type="entry name" value="VITELLOGENIN RECEPTOR-LIKE PROTEIN-RELATED-RELATED"/>
    <property type="match status" value="1"/>
</dbReference>
<dbReference type="Gene3D" id="2.120.10.30">
    <property type="entry name" value="TolB, C-terminal domain"/>
    <property type="match status" value="1"/>
</dbReference>
<dbReference type="PATRIC" id="fig|1073571.4.peg.2053"/>
<dbReference type="Proteomes" id="UP000033163">
    <property type="component" value="Chromosome I"/>
</dbReference>
<dbReference type="HOGENOM" id="CLU_564799_0_0_9"/>
<dbReference type="InterPro" id="IPR050778">
    <property type="entry name" value="Cueball_EGF_LRP_Nidogen"/>
</dbReference>
<proteinExistence type="predicted"/>
<keyword evidence="1" id="KW-0175">Coiled coil</keyword>
<reference evidence="3" key="1">
    <citation type="submission" date="2015-03" db="EMBL/GenBank/DDBJ databases">
        <authorList>
            <person name="Wibberg D."/>
        </authorList>
    </citation>
    <scope>NUCLEOTIDE SEQUENCE [LARGE SCALE GENOMIC DNA]</scope>
</reference>
<protein>
    <submittedName>
        <fullName evidence="2">Uncharacterized protein</fullName>
    </submittedName>
</protein>
<dbReference type="STRING" id="483937.AMQ84_07430"/>
<gene>
    <name evidence="2" type="ORF">PRIO_1956</name>
</gene>
<dbReference type="AlphaFoldDB" id="A0A0E4HC89"/>
<dbReference type="SUPFAM" id="SSF63825">
    <property type="entry name" value="YWTD domain"/>
    <property type="match status" value="1"/>
</dbReference>
<feature type="coiled-coil region" evidence="1">
    <location>
        <begin position="420"/>
        <end position="480"/>
    </location>
</feature>
<dbReference type="EMBL" id="LN831776">
    <property type="protein sequence ID" value="CQR54366.1"/>
    <property type="molecule type" value="Genomic_DNA"/>
</dbReference>
<accession>A0A0E4HC89</accession>
<organism evidence="2 3">
    <name type="scientific">Paenibacillus riograndensis SBR5</name>
    <dbReference type="NCBI Taxonomy" id="1073571"/>
    <lineage>
        <taxon>Bacteria</taxon>
        <taxon>Bacillati</taxon>
        <taxon>Bacillota</taxon>
        <taxon>Bacilli</taxon>
        <taxon>Bacillales</taxon>
        <taxon>Paenibacillaceae</taxon>
        <taxon>Paenibacillus</taxon>
        <taxon>Paenibacillus sonchi group</taxon>
    </lineage>
</organism>
<sequence length="483" mass="53322">MANLESLSSAAILKSATAYGILQMKKAAALSEQKISEADTVSAAAILRAKVQATKLFNKSIDSIFLADDRGIRICDALGKEQDQFQTPTFAYCMTVDPLNNKLYFIIETTAQPISVNGGEPVRKLVEVTLFATSLRGTDIEELKKMQYNVPVDVTITGSLDIHPAEGKIIWISPTGTIQSMNVRGNELHELAKANFSPKTPAVHATLTSTGALFWTAMEKQTAAGNNYGIWKLEKDSTEIRKLISYPLPLADAHSVFPSRVQVDETAGKLYWNSYRKIEAMTLEGTDREVIYTSDSAITGLEIDPHLKRLYWLEQNHILVRSTLDGKNIEQAMRFEESEFTVKSLYLRTKADEAAGILLAAQRARQLAAQKAAEDISTANKAAYAYLLPAQETYQAAESAFKARIAPALKEAEDKLGPAKAQYMEQKSQADTQLANAASERDKILLQARDEHKSKVAEAQTDADKKIEAATEKLDEARRNKKN</sequence>
<dbReference type="KEGG" id="pri:PRIO_1956"/>
<evidence type="ECO:0000256" key="1">
    <source>
        <dbReference type="SAM" id="Coils"/>
    </source>
</evidence>
<dbReference type="InterPro" id="IPR011042">
    <property type="entry name" value="6-blade_b-propeller_TolB-like"/>
</dbReference>
<evidence type="ECO:0000313" key="3">
    <source>
        <dbReference type="Proteomes" id="UP000033163"/>
    </source>
</evidence>